<proteinExistence type="predicted"/>
<dbReference type="FunFam" id="2.70.70.10:FF:000006">
    <property type="entry name" value="M23 family peptidase"/>
    <property type="match status" value="1"/>
</dbReference>
<evidence type="ECO:0000256" key="2">
    <source>
        <dbReference type="SAM" id="Coils"/>
    </source>
</evidence>
<keyword evidence="7" id="KW-1185">Reference proteome</keyword>
<dbReference type="Pfam" id="PF01551">
    <property type="entry name" value="Peptidase_M23"/>
    <property type="match status" value="1"/>
</dbReference>
<evidence type="ECO:0000313" key="6">
    <source>
        <dbReference type="EMBL" id="EEX68626.1"/>
    </source>
</evidence>
<comment type="caution">
    <text evidence="6">The sequence shown here is derived from an EMBL/GenBank/DDBJ whole genome shotgun (WGS) entry which is preliminary data.</text>
</comment>
<keyword evidence="1 3" id="KW-0732">Signal</keyword>
<feature type="signal peptide" evidence="3">
    <location>
        <begin position="1"/>
        <end position="32"/>
    </location>
</feature>
<dbReference type="SUPFAM" id="SSF51261">
    <property type="entry name" value="Duplicated hybrid motif"/>
    <property type="match status" value="1"/>
</dbReference>
<keyword evidence="2" id="KW-0175">Coiled coil</keyword>
<dbReference type="EMBL" id="ABWK02000017">
    <property type="protein sequence ID" value="EEX68626.1"/>
    <property type="molecule type" value="Genomic_DNA"/>
</dbReference>
<dbReference type="HOGENOM" id="CLU_029425_4_3_9"/>
<feature type="domain" description="Peptidoglycan hydrolase PcsB coiled-coil" evidence="5">
    <location>
        <begin position="103"/>
        <end position="173"/>
    </location>
</feature>
<dbReference type="PANTHER" id="PTHR21666:SF270">
    <property type="entry name" value="MUREIN HYDROLASE ACTIVATOR ENVC"/>
    <property type="match status" value="1"/>
</dbReference>
<feature type="coiled-coil region" evidence="2">
    <location>
        <begin position="197"/>
        <end position="241"/>
    </location>
</feature>
<evidence type="ECO:0000256" key="3">
    <source>
        <dbReference type="SAM" id="SignalP"/>
    </source>
</evidence>
<dbReference type="Proteomes" id="UP000003671">
    <property type="component" value="Unassembled WGS sequence"/>
</dbReference>
<dbReference type="InterPro" id="IPR050570">
    <property type="entry name" value="Cell_wall_metabolism_enzyme"/>
</dbReference>
<dbReference type="GO" id="GO:0004222">
    <property type="term" value="F:metalloendopeptidase activity"/>
    <property type="evidence" value="ECO:0007669"/>
    <property type="project" value="TreeGrafter"/>
</dbReference>
<evidence type="ECO:0000256" key="1">
    <source>
        <dbReference type="ARBA" id="ARBA00022729"/>
    </source>
</evidence>
<reference evidence="6" key="1">
    <citation type="submission" date="2009-09" db="EMBL/GenBank/DDBJ databases">
        <authorList>
            <person name="Weinstock G."/>
            <person name="Sodergren E."/>
            <person name="Clifton S."/>
            <person name="Fulton L."/>
            <person name="Fulton B."/>
            <person name="Courtney L."/>
            <person name="Fronick C."/>
            <person name="Harrison M."/>
            <person name="Strong C."/>
            <person name="Farmer C."/>
            <person name="Delahaunty K."/>
            <person name="Markovic C."/>
            <person name="Hall O."/>
            <person name="Minx P."/>
            <person name="Tomlinson C."/>
            <person name="Mitreva M."/>
            <person name="Nelson J."/>
            <person name="Hou S."/>
            <person name="Wollam A."/>
            <person name="Pepin K.H."/>
            <person name="Johnson M."/>
            <person name="Bhonagiri V."/>
            <person name="Nash W.E."/>
            <person name="Warren W."/>
            <person name="Chinwalla A."/>
            <person name="Mardis E.R."/>
            <person name="Wilson R.K."/>
        </authorList>
    </citation>
    <scope>NUCLEOTIDE SEQUENCE [LARGE SCALE GENOMIC DNA]</scope>
    <source>
        <strain evidence="6">DSM 20544</strain>
    </source>
</reference>
<protein>
    <submittedName>
        <fullName evidence="6">Peptidase, M23 family</fullName>
    </submittedName>
</protein>
<dbReference type="InterPro" id="IPR011055">
    <property type="entry name" value="Dup_hybrid_motif"/>
</dbReference>
<name>C9KNK2_9FIRM</name>
<dbReference type="InterPro" id="IPR057309">
    <property type="entry name" value="PcsB_CC"/>
</dbReference>
<gene>
    <name evidence="6" type="ORF">MITSMUL_04692</name>
</gene>
<dbReference type="InterPro" id="IPR016047">
    <property type="entry name" value="M23ase_b-sheet_dom"/>
</dbReference>
<dbReference type="PANTHER" id="PTHR21666">
    <property type="entry name" value="PEPTIDASE-RELATED"/>
    <property type="match status" value="1"/>
</dbReference>
<feature type="domain" description="M23ase beta-sheet core" evidence="4">
    <location>
        <begin position="279"/>
        <end position="374"/>
    </location>
</feature>
<accession>C9KNK2</accession>
<dbReference type="Pfam" id="PF24568">
    <property type="entry name" value="CC_PcsB"/>
    <property type="match status" value="1"/>
</dbReference>
<evidence type="ECO:0000259" key="4">
    <source>
        <dbReference type="Pfam" id="PF01551"/>
    </source>
</evidence>
<evidence type="ECO:0000259" key="5">
    <source>
        <dbReference type="Pfam" id="PF24568"/>
    </source>
</evidence>
<dbReference type="STRING" id="500635.MITSMUL_04692"/>
<feature type="chain" id="PRO_5039535398" evidence="3">
    <location>
        <begin position="33"/>
        <end position="378"/>
    </location>
</feature>
<dbReference type="eggNOG" id="COG4942">
    <property type="taxonomic scope" value="Bacteria"/>
</dbReference>
<dbReference type="AlphaFoldDB" id="C9KNK2"/>
<dbReference type="CDD" id="cd12797">
    <property type="entry name" value="M23_peptidase"/>
    <property type="match status" value="1"/>
</dbReference>
<feature type="coiled-coil region" evidence="2">
    <location>
        <begin position="46"/>
        <end position="115"/>
    </location>
</feature>
<dbReference type="PATRIC" id="fig|500635.8.peg.1402"/>
<evidence type="ECO:0000313" key="7">
    <source>
        <dbReference type="Proteomes" id="UP000003671"/>
    </source>
</evidence>
<dbReference type="Gene3D" id="2.70.70.10">
    <property type="entry name" value="Glucose Permease (Domain IIA)"/>
    <property type="match status" value="1"/>
</dbReference>
<organism evidence="6 7">
    <name type="scientific">Mitsuokella multacida DSM 20544</name>
    <dbReference type="NCBI Taxonomy" id="500635"/>
    <lineage>
        <taxon>Bacteria</taxon>
        <taxon>Bacillati</taxon>
        <taxon>Bacillota</taxon>
        <taxon>Negativicutes</taxon>
        <taxon>Selenomonadales</taxon>
        <taxon>Selenomonadaceae</taxon>
        <taxon>Mitsuokella</taxon>
    </lineage>
</organism>
<dbReference type="Gene3D" id="6.10.250.3150">
    <property type="match status" value="1"/>
</dbReference>
<sequence>MRKGAFDMKDRCGRAASLMLVFSLLLEPVSLAAALSDDKGGYESQAAAKLQQSNELQSKIDNVSEEKRALDEAADAAIKEHEARKAELDATDARLKQNEEELATLQKDYEAKQERLGRRVRDIYINGQVSYLDVLFGAHDFQDFLTRMDLLKRIIRQDYALVRGVQEEKDSIELRQASLAQDRLTQAEQEEKAHLARADMEEKVKRREALIERLRTDKALIDQQYEELMRASRQIGEMIRERGMGSAAPSGSGAMIWPVSGSVTSEFGWRVHPITGTQKFHSGVDIGADYGVPIHAAQSGTVEYAGWVSGYGNTVIINHGGGITTLYGHNQSLAVSAGQSVSQGQVISYCGSTGNSTGPHCHFEVRQNGEPVSPYSYL</sequence>